<comment type="caution">
    <text evidence="2">The sequence shown here is derived from an EMBL/GenBank/DDBJ whole genome shotgun (WGS) entry which is preliminary data.</text>
</comment>
<feature type="region of interest" description="Disordered" evidence="1">
    <location>
        <begin position="95"/>
        <end position="116"/>
    </location>
</feature>
<evidence type="ECO:0000313" key="2">
    <source>
        <dbReference type="EMBL" id="CAB1435820.1"/>
    </source>
</evidence>
<dbReference type="EMBL" id="CADEAL010001813">
    <property type="protein sequence ID" value="CAB1435820.1"/>
    <property type="molecule type" value="Genomic_DNA"/>
</dbReference>
<protein>
    <submittedName>
        <fullName evidence="2">Uncharacterized protein</fullName>
    </submittedName>
</protein>
<feature type="compositionally biased region" description="Basic and acidic residues" evidence="1">
    <location>
        <begin position="313"/>
        <end position="323"/>
    </location>
</feature>
<proteinExistence type="predicted"/>
<dbReference type="AlphaFoldDB" id="A0A9N7YRY8"/>
<feature type="region of interest" description="Disordered" evidence="1">
    <location>
        <begin position="297"/>
        <end position="329"/>
    </location>
</feature>
<sequence length="329" mass="36355">MMASPVLSWDVGYKSTGIHCNNGPTSLPVIAPPFPHQLLPSMCSLTPPSSFLQIIFQHPPAETKPCLVQFPPRADASHSLQDDNKGATLETGREAEQGHGELHEWHRTTERSPRHSSCQCPSRHFKHSATDTPSSFTLDCNHGNPLFPSAVSQGRTVSANHQITPTFIRAVPPGSIEMHYSAEQQENGMTQWTARHVKDVSRAQRLLHLCRLSTEQQGFTICHEAKTTCQISSSRPESYCDSLKVTVPTQQLVQIDQKTYQQQHSVSMTALSLQPLGNVLSEVCRCSSEKLSLATETERRNRAVTEIDAQEDNVEKETTDQHKTTGGAG</sequence>
<dbReference type="Proteomes" id="UP001153269">
    <property type="component" value="Unassembled WGS sequence"/>
</dbReference>
<evidence type="ECO:0000256" key="1">
    <source>
        <dbReference type="SAM" id="MobiDB-lite"/>
    </source>
</evidence>
<reference evidence="2" key="1">
    <citation type="submission" date="2020-03" db="EMBL/GenBank/DDBJ databases">
        <authorList>
            <person name="Weist P."/>
        </authorList>
    </citation>
    <scope>NUCLEOTIDE SEQUENCE</scope>
</reference>
<name>A0A9N7YRY8_PLEPL</name>
<gene>
    <name evidence="2" type="ORF">PLEPLA_LOCUS23865</name>
</gene>
<keyword evidence="3" id="KW-1185">Reference proteome</keyword>
<feature type="compositionally biased region" description="Basic and acidic residues" evidence="1">
    <location>
        <begin position="95"/>
        <end position="113"/>
    </location>
</feature>
<accession>A0A9N7YRY8</accession>
<organism evidence="2 3">
    <name type="scientific">Pleuronectes platessa</name>
    <name type="common">European plaice</name>
    <dbReference type="NCBI Taxonomy" id="8262"/>
    <lineage>
        <taxon>Eukaryota</taxon>
        <taxon>Metazoa</taxon>
        <taxon>Chordata</taxon>
        <taxon>Craniata</taxon>
        <taxon>Vertebrata</taxon>
        <taxon>Euteleostomi</taxon>
        <taxon>Actinopterygii</taxon>
        <taxon>Neopterygii</taxon>
        <taxon>Teleostei</taxon>
        <taxon>Neoteleostei</taxon>
        <taxon>Acanthomorphata</taxon>
        <taxon>Carangaria</taxon>
        <taxon>Pleuronectiformes</taxon>
        <taxon>Pleuronectoidei</taxon>
        <taxon>Pleuronectidae</taxon>
        <taxon>Pleuronectes</taxon>
    </lineage>
</organism>
<evidence type="ECO:0000313" key="3">
    <source>
        <dbReference type="Proteomes" id="UP001153269"/>
    </source>
</evidence>